<keyword evidence="1" id="KW-0812">Transmembrane</keyword>
<dbReference type="NCBIfam" id="TIGR03609">
    <property type="entry name" value="S_layer_CsaB"/>
    <property type="match status" value="1"/>
</dbReference>
<dbReference type="InterPro" id="IPR019896">
    <property type="entry name" value="Polysacch_pyruvyl_Trfase_CsaB"/>
</dbReference>
<dbReference type="Gene3D" id="3.40.50.2000">
    <property type="entry name" value="Glycogen Phosphorylase B"/>
    <property type="match status" value="1"/>
</dbReference>
<keyword evidence="1" id="KW-0472">Membrane</keyword>
<evidence type="ECO:0000313" key="3">
    <source>
        <dbReference type="EMBL" id="QNH54968.1"/>
    </source>
</evidence>
<feature type="transmembrane region" description="Helical" evidence="1">
    <location>
        <begin position="91"/>
        <end position="112"/>
    </location>
</feature>
<keyword evidence="3" id="KW-0808">Transferase</keyword>
<keyword evidence="4" id="KW-1185">Reference proteome</keyword>
<dbReference type="EMBL" id="CP060204">
    <property type="protein sequence ID" value="QNH54968.1"/>
    <property type="molecule type" value="Genomic_DNA"/>
</dbReference>
<accession>A0A7G7VLH5</accession>
<dbReference type="PANTHER" id="PTHR36836:SF1">
    <property type="entry name" value="COLANIC ACID BIOSYNTHESIS PROTEIN WCAK"/>
    <property type="match status" value="1"/>
</dbReference>
<dbReference type="PANTHER" id="PTHR36836">
    <property type="entry name" value="COLANIC ACID BIOSYNTHESIS PROTEIN WCAK"/>
    <property type="match status" value="1"/>
</dbReference>
<organism evidence="3 4">
    <name type="scientific">Selenomonas timonae</name>
    <dbReference type="NCBI Taxonomy" id="2754044"/>
    <lineage>
        <taxon>Bacteria</taxon>
        <taxon>Bacillati</taxon>
        <taxon>Bacillota</taxon>
        <taxon>Negativicutes</taxon>
        <taxon>Selenomonadales</taxon>
        <taxon>Selenomonadaceae</taxon>
        <taxon>Selenomonas</taxon>
    </lineage>
</organism>
<dbReference type="Pfam" id="PF04230">
    <property type="entry name" value="PS_pyruv_trans"/>
    <property type="match status" value="1"/>
</dbReference>
<evidence type="ECO:0000256" key="1">
    <source>
        <dbReference type="SAM" id="Phobius"/>
    </source>
</evidence>
<dbReference type="InterPro" id="IPR007345">
    <property type="entry name" value="Polysacch_pyruvyl_Trfase"/>
</dbReference>
<feature type="transmembrane region" description="Helical" evidence="1">
    <location>
        <begin position="272"/>
        <end position="294"/>
    </location>
</feature>
<dbReference type="Proteomes" id="UP000515480">
    <property type="component" value="Chromosome"/>
</dbReference>
<dbReference type="AlphaFoldDB" id="A0A7G7VLH5"/>
<dbReference type="RefSeq" id="WP_009440635.1">
    <property type="nucleotide sequence ID" value="NZ_CP060204.1"/>
</dbReference>
<evidence type="ECO:0000313" key="4">
    <source>
        <dbReference type="Proteomes" id="UP000515480"/>
    </source>
</evidence>
<keyword evidence="1" id="KW-1133">Transmembrane helix</keyword>
<feature type="domain" description="Polysaccharide pyruvyl transferase" evidence="2">
    <location>
        <begin position="14"/>
        <end position="296"/>
    </location>
</feature>
<dbReference type="SUPFAM" id="SSF53756">
    <property type="entry name" value="UDP-Glycosyltransferase/glycogen phosphorylase"/>
    <property type="match status" value="1"/>
</dbReference>
<proteinExistence type="predicted"/>
<protein>
    <submittedName>
        <fullName evidence="3">Polysaccharide pyruvyl transferase CsaB</fullName>
    </submittedName>
</protein>
<dbReference type="KEGG" id="stim:H1B31_03165"/>
<name>A0A7G7VLH5_9FIRM</name>
<evidence type="ECO:0000259" key="2">
    <source>
        <dbReference type="Pfam" id="PF04230"/>
    </source>
</evidence>
<dbReference type="GO" id="GO:0016740">
    <property type="term" value="F:transferase activity"/>
    <property type="evidence" value="ECO:0007669"/>
    <property type="project" value="UniProtKB-KW"/>
</dbReference>
<sequence>MKRIVVSGYYGAKNAGDEAMLAAMLEVLADLDPELHITVITADPADTERRHGVHAVGSFDMGGILGALRRADLLISGGGSLLQNVTSRRSLYYYMGIILLALLLGKKVMLYAQGIGPVTGRFACHCMRWLGNRVSLITVRDEGSMAELRRLGITRPPMECTADPVLGIHPVGREAGRAILSSCGADGAKPVVGISVRDWQGWQHYKEILAEISDAVVRELGARVIFLPMQYPEDVKTAKTVAAWTQEECTVLADEYSTSELLSLVANMDLMIGVRLHALIFAGVMGVPMIGISYDPKVDRFLRSIGEKPVNDLQDITTASVLKEVRRKWAARHEFTAANADLLTQMRGLAARNAELAMGLVRKKL</sequence>
<reference evidence="3 4" key="1">
    <citation type="submission" date="2020-07" db="EMBL/GenBank/DDBJ databases">
        <title>Complete genome and description of Selenomonas timonensis sp. nov., a new bacterium isolated from a gingivitis subject.</title>
        <authorList>
            <person name="Antezack A."/>
        </authorList>
    </citation>
    <scope>NUCLEOTIDE SEQUENCE [LARGE SCALE GENOMIC DNA]</scope>
    <source>
        <strain evidence="3 4">Marseille-Q3039</strain>
    </source>
</reference>
<gene>
    <name evidence="3" type="primary">csaB</name>
    <name evidence="3" type="ORF">H1B31_03165</name>
</gene>